<dbReference type="EMBL" id="JAAGMD010000845">
    <property type="protein sequence ID" value="NEA90342.1"/>
    <property type="molecule type" value="Genomic_DNA"/>
</dbReference>
<feature type="transmembrane region" description="Helical" evidence="1">
    <location>
        <begin position="24"/>
        <end position="45"/>
    </location>
</feature>
<keyword evidence="1" id="KW-1133">Transmembrane helix</keyword>
<dbReference type="PANTHER" id="PTHR37312">
    <property type="entry name" value="MEMBRANE-BOUND ACYLTRANSFERASE YKRP-RELATED"/>
    <property type="match status" value="1"/>
</dbReference>
<keyword evidence="3" id="KW-0808">Transferase</keyword>
<feature type="transmembrane region" description="Helical" evidence="1">
    <location>
        <begin position="88"/>
        <end position="106"/>
    </location>
</feature>
<dbReference type="Pfam" id="PF01757">
    <property type="entry name" value="Acyl_transf_3"/>
    <property type="match status" value="1"/>
</dbReference>
<comment type="caution">
    <text evidence="3">The sequence shown here is derived from an EMBL/GenBank/DDBJ whole genome shotgun (WGS) entry which is preliminary data.</text>
</comment>
<evidence type="ECO:0000313" key="3">
    <source>
        <dbReference type="EMBL" id="NEA90342.1"/>
    </source>
</evidence>
<feature type="transmembrane region" description="Helical" evidence="1">
    <location>
        <begin position="242"/>
        <end position="260"/>
    </location>
</feature>
<dbReference type="InterPro" id="IPR052734">
    <property type="entry name" value="Nod_factor_acetyltransferase"/>
</dbReference>
<keyword evidence="3" id="KW-0012">Acyltransferase</keyword>
<evidence type="ECO:0000256" key="1">
    <source>
        <dbReference type="SAM" id="Phobius"/>
    </source>
</evidence>
<organism evidence="3">
    <name type="scientific">Streptomyces sp. SID14436</name>
    <dbReference type="NCBI Taxonomy" id="2706070"/>
    <lineage>
        <taxon>Bacteria</taxon>
        <taxon>Bacillati</taxon>
        <taxon>Actinomycetota</taxon>
        <taxon>Actinomycetes</taxon>
        <taxon>Kitasatosporales</taxon>
        <taxon>Streptomycetaceae</taxon>
        <taxon>Streptomyces</taxon>
    </lineage>
</organism>
<evidence type="ECO:0000259" key="2">
    <source>
        <dbReference type="Pfam" id="PF01757"/>
    </source>
</evidence>
<dbReference type="GO" id="GO:0016747">
    <property type="term" value="F:acyltransferase activity, transferring groups other than amino-acyl groups"/>
    <property type="evidence" value="ECO:0007669"/>
    <property type="project" value="InterPro"/>
</dbReference>
<dbReference type="AlphaFoldDB" id="A0A6G3R442"/>
<keyword evidence="1" id="KW-0472">Membrane</keyword>
<sequence>MAIVLVAVGHAWEPLRSDSRTVTALYQLVYAFHMPAFIIIAGYYSRSFDGSPGRIRRLVTGVALPYVVFETAYTFFTRWTDGVPDRPITLLEPLYLTWFLASLFVWRLTTPVWKLVRWPLPVALVIAMLATMSPSLGEDLDIQRMLQFLPFFVLGLCLRPEHFRVVRTRRMRMLAVPVFAGALAAAYWAVPRSTTAWFYHRDSAQELGAPVWYGPVATLAVFACSLLLVACFLSWVPGRRTWFTSLGAATLYGYLLHGFVAQVSKYWGWYDPEWLYEPLGAVVVTVVAAVVVTVLCSAPVRRVFRWAVEPRPDWAFRKAPRTAD</sequence>
<name>A0A6G3R442_9ACTN</name>
<gene>
    <name evidence="3" type="ORF">G3I53_30955</name>
</gene>
<feature type="transmembrane region" description="Helical" evidence="1">
    <location>
        <begin position="57"/>
        <end position="76"/>
    </location>
</feature>
<proteinExistence type="predicted"/>
<feature type="transmembrane region" description="Helical" evidence="1">
    <location>
        <begin position="280"/>
        <end position="300"/>
    </location>
</feature>
<feature type="domain" description="Acyltransferase 3" evidence="2">
    <location>
        <begin position="2"/>
        <end position="296"/>
    </location>
</feature>
<feature type="transmembrane region" description="Helical" evidence="1">
    <location>
        <begin position="171"/>
        <end position="190"/>
    </location>
</feature>
<dbReference type="PANTHER" id="PTHR37312:SF1">
    <property type="entry name" value="MEMBRANE-BOUND ACYLTRANSFERASE YKRP-RELATED"/>
    <property type="match status" value="1"/>
</dbReference>
<dbReference type="InterPro" id="IPR002656">
    <property type="entry name" value="Acyl_transf_3_dom"/>
</dbReference>
<protein>
    <submittedName>
        <fullName evidence="3">Acyltransferase family protein</fullName>
    </submittedName>
</protein>
<reference evidence="3" key="1">
    <citation type="submission" date="2020-01" db="EMBL/GenBank/DDBJ databases">
        <title>Insect and environment-associated Actinomycetes.</title>
        <authorList>
            <person name="Currrie C."/>
            <person name="Chevrette M."/>
            <person name="Carlson C."/>
            <person name="Stubbendieck R."/>
            <person name="Wendt-Pienkowski E."/>
        </authorList>
    </citation>
    <scope>NUCLEOTIDE SEQUENCE</scope>
    <source>
        <strain evidence="3">SID14436</strain>
    </source>
</reference>
<keyword evidence="1" id="KW-0812">Transmembrane</keyword>
<feature type="transmembrane region" description="Helical" evidence="1">
    <location>
        <begin position="210"/>
        <end position="235"/>
    </location>
</feature>
<accession>A0A6G3R442</accession>